<keyword evidence="2" id="KW-1185">Reference proteome</keyword>
<dbReference type="STRING" id="246191.SAMN05660337_3153"/>
<dbReference type="OrthoDB" id="2111735at2"/>
<evidence type="ECO:0000313" key="1">
    <source>
        <dbReference type="EMBL" id="SDL51096.1"/>
    </source>
</evidence>
<proteinExistence type="predicted"/>
<name>A0A1G9KNB0_9BACT</name>
<reference evidence="2" key="1">
    <citation type="submission" date="2016-10" db="EMBL/GenBank/DDBJ databases">
        <authorList>
            <person name="Varghese N."/>
            <person name="Submissions S."/>
        </authorList>
    </citation>
    <scope>NUCLEOTIDE SEQUENCE [LARGE SCALE GENOMIC DNA]</scope>
    <source>
        <strain evidence="2">DSM 16995</strain>
    </source>
</reference>
<dbReference type="Pfam" id="PF08859">
    <property type="entry name" value="DGC"/>
    <property type="match status" value="1"/>
</dbReference>
<dbReference type="EMBL" id="FNGA01000005">
    <property type="protein sequence ID" value="SDL51096.1"/>
    <property type="molecule type" value="Genomic_DNA"/>
</dbReference>
<dbReference type="AlphaFoldDB" id="A0A1G9KNB0"/>
<dbReference type="Proteomes" id="UP000199053">
    <property type="component" value="Unassembled WGS sequence"/>
</dbReference>
<dbReference type="InterPro" id="IPR014958">
    <property type="entry name" value="DGC"/>
</dbReference>
<sequence>MLEKYETGFLVVACSGASKAGQAANGIAVKLDESGFSKMICLAAIGAGVDNCITMASNVQDLIIIDGCEKKCACKMLEKAGLHPVHEFCLTELGFVEPDDFEDPELIDELRKKIKLLFGQRRAESKYSICGCETCPRK</sequence>
<accession>A0A1G9KNB0</accession>
<gene>
    <name evidence="1" type="ORF">SAMN05660337_3153</name>
</gene>
<evidence type="ECO:0000313" key="2">
    <source>
        <dbReference type="Proteomes" id="UP000199053"/>
    </source>
</evidence>
<dbReference type="RefSeq" id="WP_092162802.1">
    <property type="nucleotide sequence ID" value="NZ_FNGA01000005.1"/>
</dbReference>
<organism evidence="1 2">
    <name type="scientific">Maridesulfovibrio ferrireducens</name>
    <dbReference type="NCBI Taxonomy" id="246191"/>
    <lineage>
        <taxon>Bacteria</taxon>
        <taxon>Pseudomonadati</taxon>
        <taxon>Thermodesulfobacteriota</taxon>
        <taxon>Desulfovibrionia</taxon>
        <taxon>Desulfovibrionales</taxon>
        <taxon>Desulfovibrionaceae</taxon>
        <taxon>Maridesulfovibrio</taxon>
    </lineage>
</organism>
<protein>
    <submittedName>
        <fullName evidence="1">DGC domain-containing protein</fullName>
    </submittedName>
</protein>